<evidence type="ECO:0000313" key="2">
    <source>
        <dbReference type="Proteomes" id="UP001219525"/>
    </source>
</evidence>
<evidence type="ECO:0000313" key="1">
    <source>
        <dbReference type="EMBL" id="KAJ7230330.1"/>
    </source>
</evidence>
<keyword evidence="2" id="KW-1185">Reference proteome</keyword>
<accession>A0AAD7E5P3</accession>
<dbReference type="Proteomes" id="UP001219525">
    <property type="component" value="Unassembled WGS sequence"/>
</dbReference>
<sequence>MGGPMHFAALGLKPAFARVRIRSVFSFAAAVYCFRHSASEPWPSGKNRGGTLLTAAAPVSLATIMRVSFQYYSTDLLYSAKTAGFATRFHAMGCKVAFGRGAVRCRVAVLFCSPSLTRFARSFRHALEGRWFAAGPITDTVPQGMWEPQYDSELDPQPEPAVSR</sequence>
<protein>
    <submittedName>
        <fullName evidence="1">Uncharacterized protein</fullName>
    </submittedName>
</protein>
<name>A0AAD7E5P3_9AGAR</name>
<proteinExistence type="predicted"/>
<dbReference type="EMBL" id="JARJCW010000001">
    <property type="protein sequence ID" value="KAJ7230330.1"/>
    <property type="molecule type" value="Genomic_DNA"/>
</dbReference>
<organism evidence="1 2">
    <name type="scientific">Mycena pura</name>
    <dbReference type="NCBI Taxonomy" id="153505"/>
    <lineage>
        <taxon>Eukaryota</taxon>
        <taxon>Fungi</taxon>
        <taxon>Dikarya</taxon>
        <taxon>Basidiomycota</taxon>
        <taxon>Agaricomycotina</taxon>
        <taxon>Agaricomycetes</taxon>
        <taxon>Agaricomycetidae</taxon>
        <taxon>Agaricales</taxon>
        <taxon>Marasmiineae</taxon>
        <taxon>Mycenaceae</taxon>
        <taxon>Mycena</taxon>
    </lineage>
</organism>
<comment type="caution">
    <text evidence="1">The sequence shown here is derived from an EMBL/GenBank/DDBJ whole genome shotgun (WGS) entry which is preliminary data.</text>
</comment>
<gene>
    <name evidence="1" type="ORF">GGX14DRAFT_384287</name>
</gene>
<dbReference type="AlphaFoldDB" id="A0AAD7E5P3"/>
<reference evidence="1" key="1">
    <citation type="submission" date="2023-03" db="EMBL/GenBank/DDBJ databases">
        <title>Massive genome expansion in bonnet fungi (Mycena s.s.) driven by repeated elements and novel gene families across ecological guilds.</title>
        <authorList>
            <consortium name="Lawrence Berkeley National Laboratory"/>
            <person name="Harder C.B."/>
            <person name="Miyauchi S."/>
            <person name="Viragh M."/>
            <person name="Kuo A."/>
            <person name="Thoen E."/>
            <person name="Andreopoulos B."/>
            <person name="Lu D."/>
            <person name="Skrede I."/>
            <person name="Drula E."/>
            <person name="Henrissat B."/>
            <person name="Morin E."/>
            <person name="Kohler A."/>
            <person name="Barry K."/>
            <person name="LaButti K."/>
            <person name="Morin E."/>
            <person name="Salamov A."/>
            <person name="Lipzen A."/>
            <person name="Mereny Z."/>
            <person name="Hegedus B."/>
            <person name="Baldrian P."/>
            <person name="Stursova M."/>
            <person name="Weitz H."/>
            <person name="Taylor A."/>
            <person name="Grigoriev I.V."/>
            <person name="Nagy L.G."/>
            <person name="Martin F."/>
            <person name="Kauserud H."/>
        </authorList>
    </citation>
    <scope>NUCLEOTIDE SEQUENCE</scope>
    <source>
        <strain evidence="1">9144</strain>
    </source>
</reference>